<feature type="chain" id="PRO_5045785594" evidence="7">
    <location>
        <begin position="41"/>
        <end position="283"/>
    </location>
</feature>
<keyword evidence="10" id="KW-1185">Reference proteome</keyword>
<keyword evidence="2" id="KW-0479">Metal-binding</keyword>
<keyword evidence="1 6" id="KW-0645">Protease</keyword>
<evidence type="ECO:0000313" key="9">
    <source>
        <dbReference type="EMBL" id="GAA4173069.1"/>
    </source>
</evidence>
<protein>
    <submittedName>
        <fullName evidence="9">M48 family metallopeptidase</fullName>
    </submittedName>
</protein>
<evidence type="ECO:0000256" key="5">
    <source>
        <dbReference type="ARBA" id="ARBA00023049"/>
    </source>
</evidence>
<comment type="caution">
    <text evidence="9">The sequence shown here is derived from an EMBL/GenBank/DDBJ whole genome shotgun (WGS) entry which is preliminary data.</text>
</comment>
<dbReference type="PANTHER" id="PTHR22726">
    <property type="entry name" value="METALLOENDOPEPTIDASE OMA1"/>
    <property type="match status" value="1"/>
</dbReference>
<keyword evidence="4 6" id="KW-0862">Zinc</keyword>
<evidence type="ECO:0000313" key="10">
    <source>
        <dbReference type="Proteomes" id="UP001500167"/>
    </source>
</evidence>
<evidence type="ECO:0000256" key="1">
    <source>
        <dbReference type="ARBA" id="ARBA00022670"/>
    </source>
</evidence>
<dbReference type="Pfam" id="PF01435">
    <property type="entry name" value="Peptidase_M48"/>
    <property type="match status" value="1"/>
</dbReference>
<evidence type="ECO:0000259" key="8">
    <source>
        <dbReference type="Pfam" id="PF01435"/>
    </source>
</evidence>
<dbReference type="EMBL" id="BAAAZK010000002">
    <property type="protein sequence ID" value="GAA4173069.1"/>
    <property type="molecule type" value="Genomic_DNA"/>
</dbReference>
<dbReference type="InterPro" id="IPR051156">
    <property type="entry name" value="Mito/Outer_Membr_Metalloprot"/>
</dbReference>
<reference evidence="10" key="1">
    <citation type="journal article" date="2019" name="Int. J. Syst. Evol. Microbiol.">
        <title>The Global Catalogue of Microorganisms (GCM) 10K type strain sequencing project: providing services to taxonomists for standard genome sequencing and annotation.</title>
        <authorList>
            <consortium name="The Broad Institute Genomics Platform"/>
            <consortium name="The Broad Institute Genome Sequencing Center for Infectious Disease"/>
            <person name="Wu L."/>
            <person name="Ma J."/>
        </authorList>
    </citation>
    <scope>NUCLEOTIDE SEQUENCE [LARGE SCALE GENOMIC DNA]</scope>
    <source>
        <strain evidence="10">JCM 16722</strain>
    </source>
</reference>
<dbReference type="InterPro" id="IPR001915">
    <property type="entry name" value="Peptidase_M48"/>
</dbReference>
<evidence type="ECO:0000256" key="2">
    <source>
        <dbReference type="ARBA" id="ARBA00022723"/>
    </source>
</evidence>
<dbReference type="Proteomes" id="UP001500167">
    <property type="component" value="Unassembled WGS sequence"/>
</dbReference>
<keyword evidence="7" id="KW-0732">Signal</keyword>
<keyword evidence="5 6" id="KW-0482">Metalloprotease</keyword>
<dbReference type="PANTHER" id="PTHR22726:SF24">
    <property type="entry name" value="M48 FAMILY METALLOPEPTIDASE"/>
    <property type="match status" value="1"/>
</dbReference>
<comment type="similarity">
    <text evidence="6">Belongs to the peptidase M48 family.</text>
</comment>
<evidence type="ECO:0000256" key="3">
    <source>
        <dbReference type="ARBA" id="ARBA00022801"/>
    </source>
</evidence>
<proteinExistence type="inferred from homology"/>
<dbReference type="Gene3D" id="3.30.2010.10">
    <property type="entry name" value="Metalloproteases ('zincins'), catalytic domain"/>
    <property type="match status" value="1"/>
</dbReference>
<sequence>MQLKQTQMNNKIHMKSMFKYSAIVMACVALASGLSGCATSAVTGKKYLKLVSADQVNQQAALAYKDFLSKNNTKVITGTADAAMVKRVGNRLATAVNQYLQSKGIANKYNFNWEFNLVKSDDVNAWCMPGGKVAVYTGILQVTRTEAGMATVMGHEIAHAIEEHSVAQASNQMALQMGGQILGSAAGMTGSSSLGIFNNLYGLGGSLAQLKFSRSDESSADQAGLIIMALAGYDPNEAIGFWKRMAAGSQKGQPEFLSTHPSDARRIADIEKQIPNAMRYYKK</sequence>
<comment type="cofactor">
    <cofactor evidence="6">
        <name>Zn(2+)</name>
        <dbReference type="ChEBI" id="CHEBI:29105"/>
    </cofactor>
    <text evidence="6">Binds 1 zinc ion per subunit.</text>
</comment>
<keyword evidence="3 6" id="KW-0378">Hydrolase</keyword>
<feature type="signal peptide" evidence="7">
    <location>
        <begin position="1"/>
        <end position="40"/>
    </location>
</feature>
<organism evidence="9 10">
    <name type="scientific">Sphingobacterium ginsenosidimutans</name>
    <dbReference type="NCBI Taxonomy" id="687845"/>
    <lineage>
        <taxon>Bacteria</taxon>
        <taxon>Pseudomonadati</taxon>
        <taxon>Bacteroidota</taxon>
        <taxon>Sphingobacteriia</taxon>
        <taxon>Sphingobacteriales</taxon>
        <taxon>Sphingobacteriaceae</taxon>
        <taxon>Sphingobacterium</taxon>
    </lineage>
</organism>
<gene>
    <name evidence="9" type="ORF">GCM10022218_15670</name>
</gene>
<evidence type="ECO:0000256" key="7">
    <source>
        <dbReference type="SAM" id="SignalP"/>
    </source>
</evidence>
<accession>A0ABP7ZXT4</accession>
<dbReference type="CDD" id="cd07331">
    <property type="entry name" value="M48C_Oma1_like"/>
    <property type="match status" value="1"/>
</dbReference>
<feature type="domain" description="Peptidase M48" evidence="8">
    <location>
        <begin position="91"/>
        <end position="272"/>
    </location>
</feature>
<name>A0ABP7ZXT4_9SPHI</name>
<evidence type="ECO:0000256" key="6">
    <source>
        <dbReference type="RuleBase" id="RU003983"/>
    </source>
</evidence>
<evidence type="ECO:0000256" key="4">
    <source>
        <dbReference type="ARBA" id="ARBA00022833"/>
    </source>
</evidence>